<organism evidence="8 9">
    <name type="scientific">Nonomuraea maritima</name>
    <dbReference type="NCBI Taxonomy" id="683260"/>
    <lineage>
        <taxon>Bacteria</taxon>
        <taxon>Bacillati</taxon>
        <taxon>Actinomycetota</taxon>
        <taxon>Actinomycetes</taxon>
        <taxon>Streptosporangiales</taxon>
        <taxon>Streptosporangiaceae</taxon>
        <taxon>Nonomuraea</taxon>
    </lineage>
</organism>
<evidence type="ECO:0000256" key="5">
    <source>
        <dbReference type="HAMAP-Rule" id="MF_00445"/>
    </source>
</evidence>
<dbReference type="AlphaFoldDB" id="A0A1G9N325"/>
<dbReference type="NCBIfam" id="NF004441">
    <property type="entry name" value="PRK05777.1-4"/>
    <property type="match status" value="1"/>
</dbReference>
<evidence type="ECO:0000256" key="6">
    <source>
        <dbReference type="RuleBase" id="RU000320"/>
    </source>
</evidence>
<dbReference type="EC" id="7.1.1.-" evidence="5"/>
<keyword evidence="5" id="KW-0520">NAD</keyword>
<dbReference type="GO" id="GO:0012505">
    <property type="term" value="C:endomembrane system"/>
    <property type="evidence" value="ECO:0007669"/>
    <property type="project" value="UniProtKB-SubCell"/>
</dbReference>
<dbReference type="GO" id="GO:0008137">
    <property type="term" value="F:NADH dehydrogenase (ubiquinone) activity"/>
    <property type="evidence" value="ECO:0007669"/>
    <property type="project" value="InterPro"/>
</dbReference>
<evidence type="ECO:0000313" key="8">
    <source>
        <dbReference type="EMBL" id="SDL80774.1"/>
    </source>
</evidence>
<feature type="transmembrane region" description="Helical" evidence="5">
    <location>
        <begin position="47"/>
        <end position="65"/>
    </location>
</feature>
<dbReference type="RefSeq" id="WP_090772396.1">
    <property type="nucleotide sequence ID" value="NZ_FNFB01000029.1"/>
</dbReference>
<dbReference type="OrthoDB" id="9811718at2"/>
<feature type="transmembrane region" description="Helical" evidence="5">
    <location>
        <begin position="136"/>
        <end position="153"/>
    </location>
</feature>
<dbReference type="GO" id="GO:0048038">
    <property type="term" value="F:quinone binding"/>
    <property type="evidence" value="ECO:0007669"/>
    <property type="project" value="UniProtKB-KW"/>
</dbReference>
<evidence type="ECO:0000256" key="2">
    <source>
        <dbReference type="ARBA" id="ARBA00022692"/>
    </source>
</evidence>
<comment type="subunit">
    <text evidence="5">NDH-1 is composed of 14 different subunits. Subunits NuoA, H, J, K, L, M, N constitute the membrane sector of the complex.</text>
</comment>
<feature type="transmembrane region" description="Helical" evidence="5">
    <location>
        <begin position="404"/>
        <end position="427"/>
    </location>
</feature>
<gene>
    <name evidence="5" type="primary">nuoN</name>
    <name evidence="8" type="ORF">SAMN05421874_12989</name>
</gene>
<keyword evidence="3 5" id="KW-1133">Transmembrane helix</keyword>
<feature type="transmembrane region" description="Helical" evidence="5">
    <location>
        <begin position="303"/>
        <end position="322"/>
    </location>
</feature>
<dbReference type="HAMAP" id="MF_00445">
    <property type="entry name" value="NDH1_NuoN_1"/>
    <property type="match status" value="1"/>
</dbReference>
<feature type="transmembrane region" description="Helical" evidence="5">
    <location>
        <begin position="85"/>
        <end position="102"/>
    </location>
</feature>
<evidence type="ECO:0000256" key="4">
    <source>
        <dbReference type="ARBA" id="ARBA00023136"/>
    </source>
</evidence>
<feature type="transmembrane region" description="Helical" evidence="5">
    <location>
        <begin position="329"/>
        <end position="350"/>
    </location>
</feature>
<comment type="similarity">
    <text evidence="5">Belongs to the complex I subunit 2 family.</text>
</comment>
<feature type="transmembrane region" description="Helical" evidence="5">
    <location>
        <begin position="233"/>
        <end position="258"/>
    </location>
</feature>
<comment type="catalytic activity">
    <reaction evidence="5">
        <text>a quinone + NADH + 5 H(+)(in) = a quinol + NAD(+) + 4 H(+)(out)</text>
        <dbReference type="Rhea" id="RHEA:57888"/>
        <dbReference type="ChEBI" id="CHEBI:15378"/>
        <dbReference type="ChEBI" id="CHEBI:24646"/>
        <dbReference type="ChEBI" id="CHEBI:57540"/>
        <dbReference type="ChEBI" id="CHEBI:57945"/>
        <dbReference type="ChEBI" id="CHEBI:132124"/>
    </reaction>
</comment>
<dbReference type="InterPro" id="IPR010096">
    <property type="entry name" value="NADH-Q_OxRdtase_suN/2"/>
</dbReference>
<keyword evidence="5" id="KW-1003">Cell membrane</keyword>
<keyword evidence="5" id="KW-0813">Transport</keyword>
<keyword evidence="5" id="KW-0874">Quinone</keyword>
<keyword evidence="5" id="KW-1278">Translocase</keyword>
<keyword evidence="9" id="KW-1185">Reference proteome</keyword>
<sequence>MNGAFEAPTIEYGALAPLLVIFGAAIIGVLVEAFAPRYLRKAIHVPLTLLSVAGAFALVLLQVVRGQVSTAPSAMGALAVDGPSLFIWGVILVLSFVCVLLINDEGHFVASAAAVPGSSDEEEAEAESHGVGHTEVYPLVLFAVGGMLLFPASHDLLMMFVALEVMSLPLYLLCGLARRRRLLSQEASMKYFLLGAFSSAFFLYGTAMIYGFAGTVSLPGINQAMAAGNSLDPLLLIGFAMLGVGLLFKIGAAPFQAWKPDVYQGAPTPITALMASGTLVAAFGAVLRVFWVGLGNLDWNWRPVIWVVAALTMIVGSILAITQTEIKRMLAYSSIAHAGFLLVGVLATSASPARNADSLKAILFYLAVYGITTVGAFAVVTLIRDPGGEAGHLSRWAGLGKRAPMLAGTFAFFLLAFAGIPLTSGFFGKYAVFAAALESGTQAGDGLGGWMAGLVVVGVIASAIAAFFYVRVIVLMFFSEPAADGPSIAVPSMGTVAVIAVSLLVTVGVGLYPESVLGIANQAASSLFIR</sequence>
<feature type="transmembrane region" description="Helical" evidence="5">
    <location>
        <begin position="362"/>
        <end position="383"/>
    </location>
</feature>
<dbReference type="InterPro" id="IPR001750">
    <property type="entry name" value="ND/Mrp_TM"/>
</dbReference>
<dbReference type="GO" id="GO:0050136">
    <property type="term" value="F:NADH dehydrogenase (quinone) (non-electrogenic) activity"/>
    <property type="evidence" value="ECO:0007669"/>
    <property type="project" value="UniProtKB-UniRule"/>
</dbReference>
<reference evidence="8 9" key="1">
    <citation type="submission" date="2016-10" db="EMBL/GenBank/DDBJ databases">
        <authorList>
            <person name="de Groot N.N."/>
        </authorList>
    </citation>
    <scope>NUCLEOTIDE SEQUENCE [LARGE SCALE GENOMIC DNA]</scope>
    <source>
        <strain evidence="8 9">CGMCC 4.5681</strain>
    </source>
</reference>
<evidence type="ECO:0000259" key="7">
    <source>
        <dbReference type="Pfam" id="PF00361"/>
    </source>
</evidence>
<feature type="transmembrane region" description="Helical" evidence="5">
    <location>
        <begin position="191"/>
        <end position="213"/>
    </location>
</feature>
<dbReference type="EMBL" id="FNFB01000029">
    <property type="protein sequence ID" value="SDL80774.1"/>
    <property type="molecule type" value="Genomic_DNA"/>
</dbReference>
<feature type="transmembrane region" description="Helical" evidence="5">
    <location>
        <begin position="159"/>
        <end position="179"/>
    </location>
</feature>
<dbReference type="Proteomes" id="UP000198683">
    <property type="component" value="Unassembled WGS sequence"/>
</dbReference>
<proteinExistence type="inferred from homology"/>
<feature type="transmembrane region" description="Helical" evidence="5">
    <location>
        <begin position="490"/>
        <end position="512"/>
    </location>
</feature>
<dbReference type="Pfam" id="PF00361">
    <property type="entry name" value="Proton_antipo_M"/>
    <property type="match status" value="1"/>
</dbReference>
<dbReference type="GO" id="GO:0042773">
    <property type="term" value="P:ATP synthesis coupled electron transport"/>
    <property type="evidence" value="ECO:0007669"/>
    <property type="project" value="InterPro"/>
</dbReference>
<dbReference type="PANTHER" id="PTHR22773">
    <property type="entry name" value="NADH DEHYDROGENASE"/>
    <property type="match status" value="1"/>
</dbReference>
<keyword evidence="2 5" id="KW-0812">Transmembrane</keyword>
<accession>A0A1G9N325</accession>
<evidence type="ECO:0000313" key="9">
    <source>
        <dbReference type="Proteomes" id="UP000198683"/>
    </source>
</evidence>
<evidence type="ECO:0000256" key="1">
    <source>
        <dbReference type="ARBA" id="ARBA00004127"/>
    </source>
</evidence>
<feature type="domain" description="NADH:quinone oxidoreductase/Mrp antiporter transmembrane" evidence="7">
    <location>
        <begin position="153"/>
        <end position="441"/>
    </location>
</feature>
<dbReference type="STRING" id="683260.SAMN05421874_12989"/>
<dbReference type="GO" id="GO:0005886">
    <property type="term" value="C:plasma membrane"/>
    <property type="evidence" value="ECO:0007669"/>
    <property type="project" value="UniProtKB-SubCell"/>
</dbReference>
<protein>
    <recommendedName>
        <fullName evidence="5">NADH-quinone oxidoreductase subunit N</fullName>
        <ecNumber evidence="5">7.1.1.-</ecNumber>
    </recommendedName>
    <alternativeName>
        <fullName evidence="5">NADH dehydrogenase I subunit N</fullName>
    </alternativeName>
    <alternativeName>
        <fullName evidence="5">NDH-1 subunit N</fullName>
    </alternativeName>
</protein>
<dbReference type="NCBIfam" id="TIGR01770">
    <property type="entry name" value="NDH_I_N"/>
    <property type="match status" value="1"/>
</dbReference>
<evidence type="ECO:0000256" key="3">
    <source>
        <dbReference type="ARBA" id="ARBA00022989"/>
    </source>
</evidence>
<feature type="transmembrane region" description="Helical" evidence="5">
    <location>
        <begin position="270"/>
        <end position="291"/>
    </location>
</feature>
<comment type="subcellular location">
    <subcellularLocation>
        <location evidence="5">Cell membrane</location>
        <topology evidence="5">Multi-pass membrane protein</topology>
    </subcellularLocation>
    <subcellularLocation>
        <location evidence="1">Endomembrane system</location>
        <topology evidence="1">Multi-pass membrane protein</topology>
    </subcellularLocation>
    <subcellularLocation>
        <location evidence="6">Membrane</location>
        <topology evidence="6">Multi-pass membrane protein</topology>
    </subcellularLocation>
</comment>
<comment type="function">
    <text evidence="5">NDH-1 shuttles electrons from NADH, via FMN and iron-sulfur (Fe-S) centers, to quinones in the respiratory chain. The immediate electron acceptor for the enzyme in this species is believed to be a menaquinone. Couples the redox reaction to proton translocation (for every two electrons transferred, four hydrogen ions are translocated across the cytoplasmic membrane), and thus conserves the redox energy in a proton gradient.</text>
</comment>
<feature type="transmembrane region" description="Helical" evidence="5">
    <location>
        <begin position="12"/>
        <end position="35"/>
    </location>
</feature>
<feature type="transmembrane region" description="Helical" evidence="5">
    <location>
        <begin position="447"/>
        <end position="478"/>
    </location>
</feature>
<name>A0A1G9N325_9ACTN</name>
<keyword evidence="4 5" id="KW-0472">Membrane</keyword>